<proteinExistence type="predicted"/>
<dbReference type="EMBL" id="VDMD01000137">
    <property type="protein sequence ID" value="TRM55453.1"/>
    <property type="molecule type" value="Genomic_DNA"/>
</dbReference>
<protein>
    <submittedName>
        <fullName evidence="2">Uncharacterized protein</fullName>
    </submittedName>
</protein>
<dbReference type="Proteomes" id="UP000320762">
    <property type="component" value="Unassembled WGS sequence"/>
</dbReference>
<name>A0A550BSC9_9AGAR</name>
<gene>
    <name evidence="2" type="ORF">BD626DRAFT_526159</name>
    <name evidence="3" type="ORF">BD626DRAFT_526168</name>
</gene>
<feature type="region of interest" description="Disordered" evidence="1">
    <location>
        <begin position="52"/>
        <end position="75"/>
    </location>
</feature>
<evidence type="ECO:0000256" key="1">
    <source>
        <dbReference type="SAM" id="MobiDB-lite"/>
    </source>
</evidence>
<dbReference type="EMBL" id="VDMD01000137">
    <property type="protein sequence ID" value="TRM55455.1"/>
    <property type="molecule type" value="Genomic_DNA"/>
</dbReference>
<reference evidence="2" key="2">
    <citation type="submission" date="2019-06" db="EMBL/GenBank/DDBJ databases">
        <authorList>
            <consortium name="DOE Joint Genome Institute"/>
            <person name="Ahrendt S.R."/>
            <person name="Cantor M.N."/>
            <person name="Hua S.X."/>
        </authorList>
    </citation>
    <scope>NUCLEOTIDE SEQUENCE</scope>
    <source>
        <strain evidence="2">NL-1724</strain>
    </source>
</reference>
<evidence type="ECO:0000313" key="3">
    <source>
        <dbReference type="EMBL" id="TRM55455.1"/>
    </source>
</evidence>
<evidence type="ECO:0000313" key="4">
    <source>
        <dbReference type="Proteomes" id="UP000320762"/>
    </source>
</evidence>
<keyword evidence="4" id="KW-1185">Reference proteome</keyword>
<dbReference type="AlphaFoldDB" id="A0A550BSC9"/>
<organism evidence="2 4">
    <name type="scientific">Schizophyllum amplum</name>
    <dbReference type="NCBI Taxonomy" id="97359"/>
    <lineage>
        <taxon>Eukaryota</taxon>
        <taxon>Fungi</taxon>
        <taxon>Dikarya</taxon>
        <taxon>Basidiomycota</taxon>
        <taxon>Agaricomycotina</taxon>
        <taxon>Agaricomycetes</taxon>
        <taxon>Agaricomycetidae</taxon>
        <taxon>Agaricales</taxon>
        <taxon>Schizophyllaceae</taxon>
        <taxon>Schizophyllum</taxon>
    </lineage>
</organism>
<comment type="caution">
    <text evidence="2">The sequence shown here is derived from an EMBL/GenBank/DDBJ whole genome shotgun (WGS) entry which is preliminary data.</text>
</comment>
<reference evidence="2 4" key="1">
    <citation type="journal article" date="2019" name="New Phytol.">
        <title>Comparative genomics reveals unique wood-decay strategies and fruiting body development in the Schizophyllaceae.</title>
        <authorList>
            <person name="Almasi E."/>
            <person name="Sahu N."/>
            <person name="Krizsan K."/>
            <person name="Balint B."/>
            <person name="Kovacs G.M."/>
            <person name="Kiss B."/>
            <person name="Cseklye J."/>
            <person name="Drula E."/>
            <person name="Henrissat B."/>
            <person name="Nagy I."/>
            <person name="Chovatia M."/>
            <person name="Adam C."/>
            <person name="LaButti K."/>
            <person name="Lipzen A."/>
            <person name="Riley R."/>
            <person name="Grigoriev I.V."/>
            <person name="Nagy L.G."/>
        </authorList>
    </citation>
    <scope>NUCLEOTIDE SEQUENCE [LARGE SCALE GENOMIC DNA]</scope>
    <source>
        <strain evidence="2 4">NL-1724</strain>
    </source>
</reference>
<evidence type="ECO:0000313" key="2">
    <source>
        <dbReference type="EMBL" id="TRM55453.1"/>
    </source>
</evidence>
<accession>A0A550BSC9</accession>
<feature type="region of interest" description="Disordered" evidence="1">
    <location>
        <begin position="108"/>
        <end position="129"/>
    </location>
</feature>
<sequence>MMYYDCYRNPTTCEQNREGKQSEGGGEGEWKGSMVGGHVRGQGRAGMRDTIVAPQGHSFDDPRRRLPLSTSDATHRPCQDAWPLIACLSRRHSLTVTSAASWSRGATTLRGRRGASKAKATSHGWPNGCQWKVRRPRPRQQRQDVVYLEVYGD</sequence>